<keyword evidence="11" id="KW-1185">Reference proteome</keyword>
<evidence type="ECO:0000313" key="7">
    <source>
        <dbReference type="EMBL" id="KAE9212573.1"/>
    </source>
</evidence>
<feature type="region of interest" description="Disordered" evidence="1">
    <location>
        <begin position="234"/>
        <end position="264"/>
    </location>
</feature>
<dbReference type="Gene3D" id="1.10.720.30">
    <property type="entry name" value="SAP domain"/>
    <property type="match status" value="1"/>
</dbReference>
<evidence type="ECO:0000313" key="2">
    <source>
        <dbReference type="EMBL" id="KAE8932318.1"/>
    </source>
</evidence>
<dbReference type="InterPro" id="IPR036361">
    <property type="entry name" value="SAP_dom_sf"/>
</dbReference>
<dbReference type="Proteomes" id="UP000440367">
    <property type="component" value="Unassembled WGS sequence"/>
</dbReference>
<dbReference type="Proteomes" id="UP000440732">
    <property type="component" value="Unassembled WGS sequence"/>
</dbReference>
<reference evidence="10 11" key="1">
    <citation type="submission" date="2018-08" db="EMBL/GenBank/DDBJ databases">
        <title>Genomic investigation of the strawberry pathogen Phytophthora fragariae indicates pathogenicity is determined by transcriptional variation in three key races.</title>
        <authorList>
            <person name="Adams T.M."/>
            <person name="Armitage A.D."/>
            <person name="Sobczyk M.K."/>
            <person name="Bates H.J."/>
            <person name="Dunwell J.M."/>
            <person name="Nellist C.F."/>
            <person name="Harrison R.J."/>
        </authorList>
    </citation>
    <scope>NUCLEOTIDE SEQUENCE [LARGE SCALE GENOMIC DNA]</scope>
    <source>
        <strain evidence="9 12">A4</strain>
        <strain evidence="8 13">BC-1</strain>
        <strain evidence="7 16">BC-23</strain>
        <strain evidence="6 11">NOV-27</strain>
        <strain evidence="5 14">NOV-5</strain>
        <strain evidence="3 15">NOV-71</strain>
        <strain evidence="2 10">NOV-9</strain>
        <strain evidence="4 17">ONT-3</strain>
    </source>
</reference>
<evidence type="ECO:0000313" key="12">
    <source>
        <dbReference type="Proteomes" id="UP000437068"/>
    </source>
</evidence>
<evidence type="ECO:0000313" key="3">
    <source>
        <dbReference type="EMBL" id="KAE9097712.1"/>
    </source>
</evidence>
<dbReference type="EMBL" id="QXGF01001132">
    <property type="protein sequence ID" value="KAE8932318.1"/>
    <property type="molecule type" value="Genomic_DNA"/>
</dbReference>
<dbReference type="AlphaFoldDB" id="A0A6A3EQK7"/>
<dbReference type="OrthoDB" id="113131at2759"/>
<accession>A0A6A3EQK7</accession>
<evidence type="ECO:0000313" key="5">
    <source>
        <dbReference type="EMBL" id="KAE9132081.1"/>
    </source>
</evidence>
<evidence type="ECO:0000313" key="9">
    <source>
        <dbReference type="EMBL" id="KAE9307867.1"/>
    </source>
</evidence>
<proteinExistence type="predicted"/>
<sequence>MQDSAPSSKWAVISARDTTKRLIPPPTSDDYADWTLDQLKLECTARKLNVIKNTRKQERVKLLRAYDANTEGVEVLLRRQRKRSRRTSEEEPRRTSGCMFRLINVLFSLLFFDRFISLGNLLRRDELDEGGSTFWMDVATACCSDASDYDGLISDDAVFEGIDPSMHVAHSAEKLKRMRKEVASKFARAEANSKVFGQGSHDFWDFCDGNAAVYYLDRWCEHRQTGREFCAANIYPDDEDDSTQEGNGRQQKPNNRKRNKGAQEDTMTLLVKTIKEKIDSDTTKVQETWKEQKIFLQEQRAAQKLSTLSGMLARNAAEIQELLQRRREYHVQGLDAAEIGHALANCEKKKAMIDE</sequence>
<evidence type="ECO:0000313" key="17">
    <source>
        <dbReference type="Proteomes" id="UP000488956"/>
    </source>
</evidence>
<evidence type="ECO:0000313" key="16">
    <source>
        <dbReference type="Proteomes" id="UP000476176"/>
    </source>
</evidence>
<dbReference type="EMBL" id="QXFZ01001070">
    <property type="protein sequence ID" value="KAE9097712.1"/>
    <property type="molecule type" value="Genomic_DNA"/>
</dbReference>
<name>A0A6A3EQK7_9STRA</name>
<dbReference type="EMBL" id="QXFX01001039">
    <property type="protein sequence ID" value="KAE9098003.1"/>
    <property type="molecule type" value="Genomic_DNA"/>
</dbReference>
<evidence type="ECO:0000313" key="4">
    <source>
        <dbReference type="EMBL" id="KAE9098003.1"/>
    </source>
</evidence>
<dbReference type="Proteomes" id="UP000476176">
    <property type="component" value="Unassembled WGS sequence"/>
</dbReference>
<dbReference type="EMBL" id="QXGB01001048">
    <property type="protein sequence ID" value="KAE9198192.1"/>
    <property type="molecule type" value="Genomic_DNA"/>
</dbReference>
<dbReference type="Proteomes" id="UP000433483">
    <property type="component" value="Unassembled WGS sequence"/>
</dbReference>
<evidence type="ECO:0000256" key="1">
    <source>
        <dbReference type="SAM" id="MobiDB-lite"/>
    </source>
</evidence>
<gene>
    <name evidence="9" type="ORF">PF001_g11413</name>
    <name evidence="8" type="ORF">PF002_g16869</name>
    <name evidence="7" type="ORF">PF004_g15589</name>
    <name evidence="6" type="ORF">PF005_g16231</name>
    <name evidence="5" type="ORF">PF006_g15360</name>
    <name evidence="3" type="ORF">PF007_g16532</name>
    <name evidence="2" type="ORF">PF009_g17648</name>
    <name evidence="4" type="ORF">PF010_g15736</name>
</gene>
<dbReference type="EMBL" id="QXGA01001010">
    <property type="protein sequence ID" value="KAE9132081.1"/>
    <property type="molecule type" value="Genomic_DNA"/>
</dbReference>
<evidence type="ECO:0000313" key="15">
    <source>
        <dbReference type="Proteomes" id="UP000441208"/>
    </source>
</evidence>
<feature type="compositionally biased region" description="Polar residues" evidence="1">
    <location>
        <begin position="244"/>
        <end position="253"/>
    </location>
</feature>
<dbReference type="EMBL" id="QXGE01000606">
    <property type="protein sequence ID" value="KAE9307867.1"/>
    <property type="molecule type" value="Genomic_DNA"/>
</dbReference>
<dbReference type="Proteomes" id="UP000441208">
    <property type="component" value="Unassembled WGS sequence"/>
</dbReference>
<dbReference type="Proteomes" id="UP000429523">
    <property type="component" value="Unassembled WGS sequence"/>
</dbReference>
<dbReference type="EMBL" id="QXGD01001020">
    <property type="protein sequence ID" value="KAE9217197.1"/>
    <property type="molecule type" value="Genomic_DNA"/>
</dbReference>
<dbReference type="Proteomes" id="UP000488956">
    <property type="component" value="Unassembled WGS sequence"/>
</dbReference>
<comment type="caution">
    <text evidence="2">The sequence shown here is derived from an EMBL/GenBank/DDBJ whole genome shotgun (WGS) entry which is preliminary data.</text>
</comment>
<dbReference type="Proteomes" id="UP000437068">
    <property type="component" value="Unassembled WGS sequence"/>
</dbReference>
<evidence type="ECO:0000313" key="14">
    <source>
        <dbReference type="Proteomes" id="UP000440732"/>
    </source>
</evidence>
<evidence type="ECO:0000313" key="11">
    <source>
        <dbReference type="Proteomes" id="UP000433483"/>
    </source>
</evidence>
<dbReference type="EMBL" id="QXGC01001055">
    <property type="protein sequence ID" value="KAE9212573.1"/>
    <property type="molecule type" value="Genomic_DNA"/>
</dbReference>
<evidence type="ECO:0000313" key="10">
    <source>
        <dbReference type="Proteomes" id="UP000429523"/>
    </source>
</evidence>
<evidence type="ECO:0008006" key="18">
    <source>
        <dbReference type="Google" id="ProtNLM"/>
    </source>
</evidence>
<evidence type="ECO:0000313" key="8">
    <source>
        <dbReference type="EMBL" id="KAE9217197.1"/>
    </source>
</evidence>
<organism evidence="2 10">
    <name type="scientific">Phytophthora fragariae</name>
    <dbReference type="NCBI Taxonomy" id="53985"/>
    <lineage>
        <taxon>Eukaryota</taxon>
        <taxon>Sar</taxon>
        <taxon>Stramenopiles</taxon>
        <taxon>Oomycota</taxon>
        <taxon>Peronosporomycetes</taxon>
        <taxon>Peronosporales</taxon>
        <taxon>Peronosporaceae</taxon>
        <taxon>Phytophthora</taxon>
    </lineage>
</organism>
<evidence type="ECO:0000313" key="6">
    <source>
        <dbReference type="EMBL" id="KAE9198192.1"/>
    </source>
</evidence>
<protein>
    <recommendedName>
        <fullName evidence="18">SAP domain-containing protein</fullName>
    </recommendedName>
</protein>
<evidence type="ECO:0000313" key="13">
    <source>
        <dbReference type="Proteomes" id="UP000440367"/>
    </source>
</evidence>